<dbReference type="GO" id="GO:0006120">
    <property type="term" value="P:mitochondrial electron transport, NADH to ubiquinone"/>
    <property type="evidence" value="ECO:0007669"/>
    <property type="project" value="TreeGrafter"/>
</dbReference>
<evidence type="ECO:0000313" key="3">
    <source>
        <dbReference type="Proteomes" id="UP000270094"/>
    </source>
</evidence>
<sequence>MKRALLSCHRPITLARYSSITKKTPSEVTTKNAEFDEVTHTGQAWDQADYRLQRFDISKKQINPNIAMHLVAQSPPKDCGDKRVVYCDGGHAALGHPRVFINLVGLFCILIYHRFY</sequence>
<dbReference type="PANTHER" id="PTHR13156">
    <property type="entry name" value="NADH-UBIQUINONE OXIDOREDUCTASE 13 KD-A SUBUNIT"/>
    <property type="match status" value="1"/>
</dbReference>
<evidence type="ECO:0000313" key="2">
    <source>
        <dbReference type="EMBL" id="VDM66278.1"/>
    </source>
</evidence>
<dbReference type="PANTHER" id="PTHR13156:SF0">
    <property type="entry name" value="NADH DEHYDROGENASE [UBIQUINONE] IRON-SULFUR PROTEIN 6, MITOCHONDRIAL"/>
    <property type="match status" value="1"/>
</dbReference>
<accession>A0A3P7KCI9</accession>
<keyword evidence="3" id="KW-1185">Reference proteome</keyword>
<feature type="domain" description="Zinc finger CHCC-type" evidence="1">
    <location>
        <begin position="83"/>
        <end position="103"/>
    </location>
</feature>
<evidence type="ECO:0000259" key="1">
    <source>
        <dbReference type="Pfam" id="PF10276"/>
    </source>
</evidence>
<protein>
    <recommendedName>
        <fullName evidence="1">Zinc finger CHCC-type domain-containing protein</fullName>
    </recommendedName>
</protein>
<dbReference type="AlphaFoldDB" id="A0A3P7KCI9"/>
<organism evidence="2 3">
    <name type="scientific">Strongylus vulgaris</name>
    <name type="common">Blood worm</name>
    <dbReference type="NCBI Taxonomy" id="40348"/>
    <lineage>
        <taxon>Eukaryota</taxon>
        <taxon>Metazoa</taxon>
        <taxon>Ecdysozoa</taxon>
        <taxon>Nematoda</taxon>
        <taxon>Chromadorea</taxon>
        <taxon>Rhabditida</taxon>
        <taxon>Rhabditina</taxon>
        <taxon>Rhabditomorpha</taxon>
        <taxon>Strongyloidea</taxon>
        <taxon>Strongylidae</taxon>
        <taxon>Strongylus</taxon>
    </lineage>
</organism>
<proteinExistence type="predicted"/>
<name>A0A3P7KCI9_STRVU</name>
<dbReference type="Gene3D" id="2.60.260.40">
    <property type="entry name" value="q5lls5 like domains"/>
    <property type="match status" value="1"/>
</dbReference>
<reference evidence="2 3" key="1">
    <citation type="submission" date="2018-11" db="EMBL/GenBank/DDBJ databases">
        <authorList>
            <consortium name="Pathogen Informatics"/>
        </authorList>
    </citation>
    <scope>NUCLEOTIDE SEQUENCE [LARGE SCALE GENOMIC DNA]</scope>
</reference>
<gene>
    <name evidence="2" type="ORF">SVUK_LOCUS1276</name>
</gene>
<dbReference type="Proteomes" id="UP000270094">
    <property type="component" value="Unassembled WGS sequence"/>
</dbReference>
<dbReference type="OrthoDB" id="307899at2759"/>
<dbReference type="InterPro" id="IPR019401">
    <property type="entry name" value="Znf_CHCC"/>
</dbReference>
<dbReference type="EMBL" id="UYYB01002459">
    <property type="protein sequence ID" value="VDM66278.1"/>
    <property type="molecule type" value="Genomic_DNA"/>
</dbReference>
<dbReference type="GO" id="GO:0005739">
    <property type="term" value="C:mitochondrion"/>
    <property type="evidence" value="ECO:0007669"/>
    <property type="project" value="GOC"/>
</dbReference>
<dbReference type="Pfam" id="PF10276">
    <property type="entry name" value="zf-CHCC"/>
    <property type="match status" value="1"/>
</dbReference>